<dbReference type="InterPro" id="IPR013738">
    <property type="entry name" value="Beta_galactosidase_Trimer"/>
</dbReference>
<dbReference type="InterPro" id="IPR013529">
    <property type="entry name" value="Glyco_hydro_42_N"/>
</dbReference>
<dbReference type="Gene3D" id="2.60.40.1180">
    <property type="entry name" value="Golgi alpha-mannosidase II"/>
    <property type="match status" value="1"/>
</dbReference>
<comment type="catalytic activity">
    <reaction evidence="1 8">
        <text>Hydrolysis of terminal non-reducing beta-D-galactose residues in beta-D-galactosides.</text>
        <dbReference type="EC" id="3.2.1.23"/>
    </reaction>
</comment>
<reference evidence="9 10" key="1">
    <citation type="submission" date="2018-10" db="EMBL/GenBank/DDBJ databases">
        <title>Characterization and genome analysis of a novel bacterium Sphingobium yanoikuyae SJTF8 capable of degrading PAHs.</title>
        <authorList>
            <person name="Yin C."/>
            <person name="Xiong W."/>
            <person name="Liang R."/>
        </authorList>
    </citation>
    <scope>NUCLEOTIDE SEQUENCE [LARGE SCALE GENOMIC DNA]</scope>
    <source>
        <strain evidence="9 10">SJTF8</strain>
    </source>
</reference>
<dbReference type="GO" id="GO:0006012">
    <property type="term" value="P:galactose metabolic process"/>
    <property type="evidence" value="ECO:0007669"/>
    <property type="project" value="InterPro"/>
</dbReference>
<dbReference type="InterPro" id="IPR003476">
    <property type="entry name" value="Glyco_hydro_42"/>
</dbReference>
<dbReference type="Gene3D" id="3.20.20.80">
    <property type="entry name" value="Glycosidases"/>
    <property type="match status" value="1"/>
</dbReference>
<dbReference type="GO" id="GO:0009341">
    <property type="term" value="C:beta-galactosidase complex"/>
    <property type="evidence" value="ECO:0007669"/>
    <property type="project" value="InterPro"/>
</dbReference>
<proteinExistence type="inferred from homology"/>
<evidence type="ECO:0000256" key="4">
    <source>
        <dbReference type="ARBA" id="ARBA00022723"/>
    </source>
</evidence>
<gene>
    <name evidence="9" type="ORF">EBF16_11290</name>
</gene>
<evidence type="ECO:0000256" key="8">
    <source>
        <dbReference type="PIRNR" id="PIRNR001084"/>
    </source>
</evidence>
<dbReference type="EMBL" id="CP033230">
    <property type="protein sequence ID" value="AYO77410.1"/>
    <property type="molecule type" value="Genomic_DNA"/>
</dbReference>
<keyword evidence="5 8" id="KW-0378">Hydrolase</keyword>
<evidence type="ECO:0000256" key="3">
    <source>
        <dbReference type="ARBA" id="ARBA00012756"/>
    </source>
</evidence>
<evidence type="ECO:0000256" key="2">
    <source>
        <dbReference type="ARBA" id="ARBA00005940"/>
    </source>
</evidence>
<evidence type="ECO:0000256" key="1">
    <source>
        <dbReference type="ARBA" id="ARBA00001412"/>
    </source>
</evidence>
<dbReference type="InterPro" id="IPR013780">
    <property type="entry name" value="Glyco_hydro_b"/>
</dbReference>
<keyword evidence="7 8" id="KW-0326">Glycosidase</keyword>
<comment type="similarity">
    <text evidence="2 8">Belongs to the glycosyl hydrolase 42 family.</text>
</comment>
<name>A0A085KA26_SPHYA</name>
<evidence type="ECO:0000313" key="10">
    <source>
        <dbReference type="Proteomes" id="UP000280708"/>
    </source>
</evidence>
<dbReference type="Pfam" id="PF08532">
    <property type="entry name" value="Glyco_hydro_42M"/>
    <property type="match status" value="1"/>
</dbReference>
<dbReference type="GO" id="GO:0004565">
    <property type="term" value="F:beta-galactosidase activity"/>
    <property type="evidence" value="ECO:0007669"/>
    <property type="project" value="UniProtKB-EC"/>
</dbReference>
<evidence type="ECO:0000256" key="7">
    <source>
        <dbReference type="ARBA" id="ARBA00023295"/>
    </source>
</evidence>
<keyword evidence="6" id="KW-0862">Zinc</keyword>
<dbReference type="InterPro" id="IPR029062">
    <property type="entry name" value="Class_I_gatase-like"/>
</dbReference>
<dbReference type="PIRSF" id="PIRSF001084">
    <property type="entry name" value="B-galactosidase"/>
    <property type="match status" value="1"/>
</dbReference>
<dbReference type="AlphaFoldDB" id="A0A085KA26"/>
<dbReference type="Proteomes" id="UP000280708">
    <property type="component" value="Chromosome"/>
</dbReference>
<dbReference type="Gene3D" id="3.40.50.880">
    <property type="match status" value="1"/>
</dbReference>
<evidence type="ECO:0000256" key="5">
    <source>
        <dbReference type="ARBA" id="ARBA00022801"/>
    </source>
</evidence>
<accession>A0A085KA26</accession>
<dbReference type="CDD" id="cd03143">
    <property type="entry name" value="A4_beta-galactosidase_middle_domain"/>
    <property type="match status" value="1"/>
</dbReference>
<dbReference type="InterPro" id="IPR017853">
    <property type="entry name" value="GH"/>
</dbReference>
<sequence>MNPRNSRQSGRWKAALIGSALLLALPSAMPAAATTAPGASAANGQEQFRKLYLGSAWYPEQWPEERWAEDLRLMQAHGANVVRIGEFAWSAMEPTEGAYDLGWLVRAVRLAAKYDIKVVIGTPTDTPPAWMTQKYPEVLRIDGDGKRLGHGGRRQFSISDPHYRQLSRDIVSRMAQALGHEPNVIGWQIGNEYTDESYDPAAKAGWIDWLKGRYGTLDKLNDAWTTQYWSQTYSDWNQVPFNTEKGNPGLMLEQKRYITSQWVAFQKNQIDAIRAHALPAQFITTNLGGLGWANRFDRYAINRDLDFASWDNYVGTGHLQPYRNGASHDLVRGWKRKNFWVMEIQPGFVNWAPVSNMLYPGETRAMAWQAIGHGADGILYWQWRNALNGQETMHGSILGSDGKPLPVYDEVVRIGREMARATPVLAGTAPVSPVAILQDYPSRWTIDFQPHHKDYDQIGVLLDYYAPLKDALGSVDIVEADGPLDRYKLVVAPNLAILTPDMTVRLSAFVKAGGHLILGPRSGQRDAYDRLQPRRQPGPLADLLGGQVDQFYALDEPVAVGTGTARIWAEDLTAKAPDTQVLLRYGKANGWLDGHAAALTRQVGKGRITYVGALIDPDLMKTLIDDALKGAGVARDFAVPADVELMTREGDGRSIVILINHGKEARSVTLPETMTDILEGGTKQAVTLGAEGVAVLQRGTDK</sequence>
<keyword evidence="4" id="KW-0479">Metal-binding</keyword>
<organism evidence="9 10">
    <name type="scientific">Sphingobium yanoikuyae</name>
    <name type="common">Sphingomonas yanoikuyae</name>
    <dbReference type="NCBI Taxonomy" id="13690"/>
    <lineage>
        <taxon>Bacteria</taxon>
        <taxon>Pseudomonadati</taxon>
        <taxon>Pseudomonadota</taxon>
        <taxon>Alphaproteobacteria</taxon>
        <taxon>Sphingomonadales</taxon>
        <taxon>Sphingomonadaceae</taxon>
        <taxon>Sphingobium</taxon>
    </lineage>
</organism>
<dbReference type="GO" id="GO:0046872">
    <property type="term" value="F:metal ion binding"/>
    <property type="evidence" value="ECO:0007669"/>
    <property type="project" value="UniProtKB-KW"/>
</dbReference>
<dbReference type="PANTHER" id="PTHR36447">
    <property type="entry name" value="BETA-GALACTOSIDASE GANA"/>
    <property type="match status" value="1"/>
</dbReference>
<evidence type="ECO:0000313" key="9">
    <source>
        <dbReference type="EMBL" id="AYO77410.1"/>
    </source>
</evidence>
<dbReference type="InterPro" id="IPR013739">
    <property type="entry name" value="Beta_galactosidase_C"/>
</dbReference>
<evidence type="ECO:0000256" key="6">
    <source>
        <dbReference type="ARBA" id="ARBA00022833"/>
    </source>
</evidence>
<dbReference type="Pfam" id="PF02449">
    <property type="entry name" value="Glyco_hydro_42"/>
    <property type="match status" value="1"/>
</dbReference>
<dbReference type="PANTHER" id="PTHR36447:SF2">
    <property type="entry name" value="BETA-GALACTOSIDASE YESZ"/>
    <property type="match status" value="1"/>
</dbReference>
<protein>
    <recommendedName>
        <fullName evidence="3 8">Beta-galactosidase</fullName>
        <shortName evidence="8">Beta-gal</shortName>
        <ecNumber evidence="3 8">3.2.1.23</ecNumber>
    </recommendedName>
</protein>
<dbReference type="SUPFAM" id="SSF51445">
    <property type="entry name" value="(Trans)glycosidases"/>
    <property type="match status" value="1"/>
</dbReference>
<dbReference type="Pfam" id="PF08533">
    <property type="entry name" value="Glyco_hydro_42C"/>
    <property type="match status" value="1"/>
</dbReference>
<dbReference type="SUPFAM" id="SSF52317">
    <property type="entry name" value="Class I glutamine amidotransferase-like"/>
    <property type="match status" value="1"/>
</dbReference>
<dbReference type="EC" id="3.2.1.23" evidence="3 8"/>